<comment type="caution">
    <text evidence="1">The sequence shown here is derived from an EMBL/GenBank/DDBJ whole genome shotgun (WGS) entry which is preliminary data.</text>
</comment>
<dbReference type="InterPro" id="IPR032595">
    <property type="entry name" value="DUF4905"/>
</dbReference>
<feature type="non-terminal residue" evidence="1">
    <location>
        <position position="1"/>
    </location>
</feature>
<organism evidence="1 2">
    <name type="scientific">Fulvivirga kasyanovii</name>
    <dbReference type="NCBI Taxonomy" id="396812"/>
    <lineage>
        <taxon>Bacteria</taxon>
        <taxon>Pseudomonadati</taxon>
        <taxon>Bacteroidota</taxon>
        <taxon>Cytophagia</taxon>
        <taxon>Cytophagales</taxon>
        <taxon>Fulvivirgaceae</taxon>
        <taxon>Fulvivirga</taxon>
    </lineage>
</organism>
<dbReference type="SUPFAM" id="SSF50998">
    <property type="entry name" value="Quinoprotein alcohol dehydrogenase-like"/>
    <property type="match status" value="1"/>
</dbReference>
<name>A0ABW9RPI2_9BACT</name>
<gene>
    <name evidence="1" type="ORF">E1163_13940</name>
</gene>
<keyword evidence="2" id="KW-1185">Reference proteome</keyword>
<accession>A0ABW9RPI2</accession>
<dbReference type="EMBL" id="SMLW01000559">
    <property type="protein sequence ID" value="MTI26054.1"/>
    <property type="molecule type" value="Genomic_DNA"/>
</dbReference>
<dbReference type="InterPro" id="IPR011047">
    <property type="entry name" value="Quinoprotein_ADH-like_sf"/>
</dbReference>
<dbReference type="RefSeq" id="WP_155172830.1">
    <property type="nucleotide sequence ID" value="NZ_SMLW01000559.1"/>
</dbReference>
<evidence type="ECO:0000313" key="2">
    <source>
        <dbReference type="Proteomes" id="UP000798808"/>
    </source>
</evidence>
<reference evidence="1 2" key="1">
    <citation type="submission" date="2019-02" db="EMBL/GenBank/DDBJ databases">
        <authorList>
            <person name="Goldberg S.R."/>
            <person name="Haltli B.A."/>
            <person name="Correa H."/>
            <person name="Russell K.G."/>
        </authorList>
    </citation>
    <scope>NUCLEOTIDE SEQUENCE [LARGE SCALE GENOMIC DNA]</scope>
    <source>
        <strain evidence="1 2">JCM 16186</strain>
    </source>
</reference>
<protein>
    <submittedName>
        <fullName evidence="1">DUF4905 domain-containing protein</fullName>
    </submittedName>
</protein>
<evidence type="ECO:0000313" key="1">
    <source>
        <dbReference type="EMBL" id="MTI26054.1"/>
    </source>
</evidence>
<proteinExistence type="predicted"/>
<dbReference type="Proteomes" id="UP000798808">
    <property type="component" value="Unassembled WGS sequence"/>
</dbReference>
<dbReference type="Pfam" id="PF16248">
    <property type="entry name" value="DUF4905"/>
    <property type="match status" value="1"/>
</dbReference>
<sequence>LLLLEVREDEKFQVHYNLLDVATGKFIEKGLTFEENWWIGASSLGNDTILFYTFPDQENPDVKNVFSYDFKLDKILWKKEGHNIMEVAGDKVWLMEPDKDDISCFDIRTGEPLSSNGNSGNPINGAGHAENKLLKKPFIYREGSEYFKTVSQFITASANLHIVRSVDYYEDDRVMVISFYYLNKNNKLANDLLVVDHEGNHLLRERLGNDLSGISDDTFFIYHNKLIFVKDNADFFIYQLN</sequence>